<dbReference type="EMBL" id="JBHTBH010000011">
    <property type="protein sequence ID" value="MFC7330228.1"/>
    <property type="molecule type" value="Genomic_DNA"/>
</dbReference>
<proteinExistence type="predicted"/>
<comment type="caution">
    <text evidence="2">The sequence shown here is derived from an EMBL/GenBank/DDBJ whole genome shotgun (WGS) entry which is preliminary data.</text>
</comment>
<keyword evidence="1" id="KW-1133">Transmembrane helix</keyword>
<feature type="transmembrane region" description="Helical" evidence="1">
    <location>
        <begin position="39"/>
        <end position="56"/>
    </location>
</feature>
<feature type="transmembrane region" description="Helical" evidence="1">
    <location>
        <begin position="68"/>
        <end position="98"/>
    </location>
</feature>
<accession>A0ABW2KK30</accession>
<gene>
    <name evidence="2" type="ORF">ACFQRF_21110</name>
</gene>
<organism evidence="2 3">
    <name type="scientific">Marinactinospora rubrisoli</name>
    <dbReference type="NCBI Taxonomy" id="2715399"/>
    <lineage>
        <taxon>Bacteria</taxon>
        <taxon>Bacillati</taxon>
        <taxon>Actinomycetota</taxon>
        <taxon>Actinomycetes</taxon>
        <taxon>Streptosporangiales</taxon>
        <taxon>Nocardiopsidaceae</taxon>
        <taxon>Marinactinospora</taxon>
    </lineage>
</organism>
<keyword evidence="1" id="KW-0472">Membrane</keyword>
<reference evidence="3" key="1">
    <citation type="journal article" date="2019" name="Int. J. Syst. Evol. Microbiol.">
        <title>The Global Catalogue of Microorganisms (GCM) 10K type strain sequencing project: providing services to taxonomists for standard genome sequencing and annotation.</title>
        <authorList>
            <consortium name="The Broad Institute Genomics Platform"/>
            <consortium name="The Broad Institute Genome Sequencing Center for Infectious Disease"/>
            <person name="Wu L."/>
            <person name="Ma J."/>
        </authorList>
    </citation>
    <scope>NUCLEOTIDE SEQUENCE [LARGE SCALE GENOMIC DNA]</scope>
    <source>
        <strain evidence="3">CGMCC 4.7382</strain>
    </source>
</reference>
<evidence type="ECO:0000256" key="1">
    <source>
        <dbReference type="SAM" id="Phobius"/>
    </source>
</evidence>
<dbReference type="InterPro" id="IPR008407">
    <property type="entry name" value="Brnchd-chn_aa_trnsp_AzlD"/>
</dbReference>
<name>A0ABW2KK30_9ACTN</name>
<protein>
    <submittedName>
        <fullName evidence="2">AzlD domain-containing protein</fullName>
    </submittedName>
</protein>
<evidence type="ECO:0000313" key="3">
    <source>
        <dbReference type="Proteomes" id="UP001596540"/>
    </source>
</evidence>
<keyword evidence="3" id="KW-1185">Reference proteome</keyword>
<dbReference type="Pfam" id="PF05437">
    <property type="entry name" value="AzlD"/>
    <property type="match status" value="1"/>
</dbReference>
<dbReference type="Proteomes" id="UP001596540">
    <property type="component" value="Unassembled WGS sequence"/>
</dbReference>
<sequence>MTLWIAILLTCAGCYLLKYLGLAAPRRLLANPLVDRFALTVPVALLAALIAIQTVADGQELMLDTARLTGLGAALVALLLRAPFLVVIVVAAGTAAGLRALGVG</sequence>
<dbReference type="RefSeq" id="WP_379872877.1">
    <property type="nucleotide sequence ID" value="NZ_JBHTBH010000011.1"/>
</dbReference>
<evidence type="ECO:0000313" key="2">
    <source>
        <dbReference type="EMBL" id="MFC7330228.1"/>
    </source>
</evidence>
<keyword evidence="1" id="KW-0812">Transmembrane</keyword>